<organism evidence="2 3">
    <name type="scientific">Paractinoplanes tereljensis</name>
    <dbReference type="NCBI Taxonomy" id="571912"/>
    <lineage>
        <taxon>Bacteria</taxon>
        <taxon>Bacillati</taxon>
        <taxon>Actinomycetota</taxon>
        <taxon>Actinomycetes</taxon>
        <taxon>Micromonosporales</taxon>
        <taxon>Micromonosporaceae</taxon>
        <taxon>Paractinoplanes</taxon>
    </lineage>
</organism>
<dbReference type="Pfam" id="PF26136">
    <property type="entry name" value="SCO6045_C"/>
    <property type="match status" value="1"/>
</dbReference>
<keyword evidence="3" id="KW-1185">Reference proteome</keyword>
<proteinExistence type="predicted"/>
<evidence type="ECO:0000313" key="3">
    <source>
        <dbReference type="Proteomes" id="UP000623608"/>
    </source>
</evidence>
<reference evidence="2" key="1">
    <citation type="submission" date="2021-01" db="EMBL/GenBank/DDBJ databases">
        <title>Whole genome shotgun sequence of Actinoplanes tereljensis NBRC 105297.</title>
        <authorList>
            <person name="Komaki H."/>
            <person name="Tamura T."/>
        </authorList>
    </citation>
    <scope>NUCLEOTIDE SEQUENCE</scope>
    <source>
        <strain evidence="2">NBRC 105297</strain>
    </source>
</reference>
<evidence type="ECO:0000259" key="1">
    <source>
        <dbReference type="Pfam" id="PF26136"/>
    </source>
</evidence>
<dbReference type="AlphaFoldDB" id="A0A919NNH9"/>
<dbReference type="InterPro" id="IPR058711">
    <property type="entry name" value="SCO6045-like_C"/>
</dbReference>
<dbReference type="EMBL" id="BOMY01000028">
    <property type="protein sequence ID" value="GIF21345.1"/>
    <property type="molecule type" value="Genomic_DNA"/>
</dbReference>
<protein>
    <recommendedName>
        <fullName evidence="1">SCO6045-like C-terminal domain-containing protein</fullName>
    </recommendedName>
</protein>
<name>A0A919NNH9_9ACTN</name>
<gene>
    <name evidence="2" type="ORF">Ate02nite_40750</name>
</gene>
<dbReference type="RefSeq" id="WP_203807860.1">
    <property type="nucleotide sequence ID" value="NZ_BOMY01000028.1"/>
</dbReference>
<evidence type="ECO:0000313" key="2">
    <source>
        <dbReference type="EMBL" id="GIF21345.1"/>
    </source>
</evidence>
<sequence>MSDLAARQAELVEALTAGKPVPAGFDGFRVEAARVALLRKRAGEVSRQWPMLAASFGERWKREFGGWAAARPTQGSLRDGWDMARDLHSRGLLHGPAAEELAEREARLRYNGNATPRPRRTPALRSAAGAVVVQFAGRVRVIRRPT</sequence>
<dbReference type="Proteomes" id="UP000623608">
    <property type="component" value="Unassembled WGS sequence"/>
</dbReference>
<feature type="domain" description="SCO6045-like C-terminal" evidence="1">
    <location>
        <begin position="5"/>
        <end position="88"/>
    </location>
</feature>
<comment type="caution">
    <text evidence="2">The sequence shown here is derived from an EMBL/GenBank/DDBJ whole genome shotgun (WGS) entry which is preliminary data.</text>
</comment>
<accession>A0A919NNH9</accession>